<dbReference type="AlphaFoldDB" id="M5RXX0"/>
<dbReference type="PATRIC" id="fig|1265738.3.peg.2841"/>
<proteinExistence type="predicted"/>
<comment type="caution">
    <text evidence="1">The sequence shown here is derived from an EMBL/GenBank/DDBJ whole genome shotgun (WGS) entry which is preliminary data.</text>
</comment>
<sequence length="51" mass="5972">MPIHQRPGRPLHVYGNTIRLLEQTRTTRGFHRPVRQILFGTDDLIGTFTTR</sequence>
<keyword evidence="2" id="KW-1185">Reference proteome</keyword>
<name>M5RXX0_9BACT</name>
<evidence type="ECO:0000313" key="1">
    <source>
        <dbReference type="EMBL" id="EMI20237.1"/>
    </source>
</evidence>
<organism evidence="1 2">
    <name type="scientific">Rhodopirellula maiorica SM1</name>
    <dbReference type="NCBI Taxonomy" id="1265738"/>
    <lineage>
        <taxon>Bacteria</taxon>
        <taxon>Pseudomonadati</taxon>
        <taxon>Planctomycetota</taxon>
        <taxon>Planctomycetia</taxon>
        <taxon>Pirellulales</taxon>
        <taxon>Pirellulaceae</taxon>
        <taxon>Novipirellula</taxon>
    </lineage>
</organism>
<dbReference type="Proteomes" id="UP000011991">
    <property type="component" value="Unassembled WGS sequence"/>
</dbReference>
<protein>
    <submittedName>
        <fullName evidence="1">Uncharacterized protein</fullName>
    </submittedName>
</protein>
<accession>M5RXX0</accession>
<reference evidence="1 2" key="1">
    <citation type="journal article" date="2013" name="Mar. Genomics">
        <title>Expression of sulfatases in Rhodopirellula baltica and the diversity of sulfatases in the genus Rhodopirellula.</title>
        <authorList>
            <person name="Wegner C.E."/>
            <person name="Richter-Heitmann T."/>
            <person name="Klindworth A."/>
            <person name="Klockow C."/>
            <person name="Richter M."/>
            <person name="Achstetter T."/>
            <person name="Glockner F.O."/>
            <person name="Harder J."/>
        </authorList>
    </citation>
    <scope>NUCLEOTIDE SEQUENCE [LARGE SCALE GENOMIC DNA]</scope>
    <source>
        <strain evidence="1 2">SM1</strain>
    </source>
</reference>
<evidence type="ECO:0000313" key="2">
    <source>
        <dbReference type="Proteomes" id="UP000011991"/>
    </source>
</evidence>
<gene>
    <name evidence="1" type="ORF">RMSM_02838</name>
</gene>
<dbReference type="EMBL" id="ANOG01000404">
    <property type="protein sequence ID" value="EMI20237.1"/>
    <property type="molecule type" value="Genomic_DNA"/>
</dbReference>